<evidence type="ECO:0000313" key="7">
    <source>
        <dbReference type="EMBL" id="HIV62458.1"/>
    </source>
</evidence>
<evidence type="ECO:0000256" key="5">
    <source>
        <dbReference type="ARBA" id="ARBA00023136"/>
    </source>
</evidence>
<evidence type="ECO:0000256" key="3">
    <source>
        <dbReference type="ARBA" id="ARBA00022692"/>
    </source>
</evidence>
<keyword evidence="4 6" id="KW-1133">Transmembrane helix</keyword>
<gene>
    <name evidence="7" type="ORF">H9746_06435</name>
</gene>
<dbReference type="InterPro" id="IPR002797">
    <property type="entry name" value="Polysacc_synth"/>
</dbReference>
<sequence length="517" mass="55681">MKHHGLLYSIMVLCASNIGLQGLGFIYRIGVSRLAGAEGLGLYHLAYSVYAVVHAACLSGITMACSRLSAELYASGHRNSIGLMTKKAAKTFVLFISLGASILFIFRDFIAQNILGDLSIKTVFPIMIICLALTGIENIVKSICIGLDKVEWAASAELTEQIIRIGSVLGLLAVFGGEDTGKVAIIIFIGMCLSECVSATLLARIYKTKIYKPIIKPLPSGFNMEFIAVVLPLTGAAVFNNILASASSIILPKRLMLAGLTEQQALYQLGVISSMAMPLLLLPIAMVGSMCTVIMPAISKSRTQGNNNRINALTEKAISITGLLAIPLTALIVPLAPTLSRLFFAEQVALSYMAILGVEVVLIYYQMVTTGILNGLGKQRFVVFSAVAGEILQLVLVWVLAANPKLGIYGYIIAQAMASILTVSCNFICLCTCTDIKQKLFSLFAKPLVCGATVFLWVRVLYTFFLGAVGFQWLSVVFTVISSGGICVFLLNILGVKLSDYIKTGKTSNMSFMWSFY</sequence>
<feature type="transmembrane region" description="Helical" evidence="6">
    <location>
        <begin position="47"/>
        <end position="70"/>
    </location>
</feature>
<dbReference type="PANTHER" id="PTHR30250:SF21">
    <property type="entry name" value="LIPID II FLIPPASE MURJ"/>
    <property type="match status" value="1"/>
</dbReference>
<dbReference type="EMBL" id="DXIE01000035">
    <property type="protein sequence ID" value="HIV62458.1"/>
    <property type="molecule type" value="Genomic_DNA"/>
</dbReference>
<protein>
    <submittedName>
        <fullName evidence="7">Oligosaccharide flippase family protein</fullName>
    </submittedName>
</protein>
<feature type="transmembrane region" description="Helical" evidence="6">
    <location>
        <begin position="271"/>
        <end position="296"/>
    </location>
</feature>
<feature type="transmembrane region" description="Helical" evidence="6">
    <location>
        <begin position="7"/>
        <end position="27"/>
    </location>
</feature>
<feature type="transmembrane region" description="Helical" evidence="6">
    <location>
        <begin position="91"/>
        <end position="110"/>
    </location>
</feature>
<feature type="transmembrane region" description="Helical" evidence="6">
    <location>
        <begin position="317"/>
        <end position="337"/>
    </location>
</feature>
<feature type="transmembrane region" description="Helical" evidence="6">
    <location>
        <begin position="443"/>
        <end position="465"/>
    </location>
</feature>
<organism evidence="7 8">
    <name type="scientific">Candidatus Butyricicoccus avistercoris</name>
    <dbReference type="NCBI Taxonomy" id="2838518"/>
    <lineage>
        <taxon>Bacteria</taxon>
        <taxon>Bacillati</taxon>
        <taxon>Bacillota</taxon>
        <taxon>Clostridia</taxon>
        <taxon>Eubacteriales</taxon>
        <taxon>Butyricicoccaceae</taxon>
        <taxon>Butyricicoccus</taxon>
    </lineage>
</organism>
<reference evidence="7" key="1">
    <citation type="journal article" date="2021" name="PeerJ">
        <title>Extensive microbial diversity within the chicken gut microbiome revealed by metagenomics and culture.</title>
        <authorList>
            <person name="Gilroy R."/>
            <person name="Ravi A."/>
            <person name="Getino M."/>
            <person name="Pursley I."/>
            <person name="Horton D.L."/>
            <person name="Alikhan N.F."/>
            <person name="Baker D."/>
            <person name="Gharbi K."/>
            <person name="Hall N."/>
            <person name="Watson M."/>
            <person name="Adriaenssens E.M."/>
            <person name="Foster-Nyarko E."/>
            <person name="Jarju S."/>
            <person name="Secka A."/>
            <person name="Antonio M."/>
            <person name="Oren A."/>
            <person name="Chaudhuri R.R."/>
            <person name="La Ragione R."/>
            <person name="Hildebrand F."/>
            <person name="Pallen M.J."/>
        </authorList>
    </citation>
    <scope>NUCLEOTIDE SEQUENCE</scope>
    <source>
        <strain evidence="7">CHK193-4272</strain>
    </source>
</reference>
<name>A0A9D1TI37_9FIRM</name>
<dbReference type="PANTHER" id="PTHR30250">
    <property type="entry name" value="PST FAMILY PREDICTED COLANIC ACID TRANSPORTER"/>
    <property type="match status" value="1"/>
</dbReference>
<evidence type="ECO:0000256" key="1">
    <source>
        <dbReference type="ARBA" id="ARBA00004651"/>
    </source>
</evidence>
<keyword evidence="2" id="KW-1003">Cell membrane</keyword>
<feature type="transmembrane region" description="Helical" evidence="6">
    <location>
        <begin position="408"/>
        <end position="431"/>
    </location>
</feature>
<dbReference type="Proteomes" id="UP000886808">
    <property type="component" value="Unassembled WGS sequence"/>
</dbReference>
<reference evidence="7" key="2">
    <citation type="submission" date="2021-04" db="EMBL/GenBank/DDBJ databases">
        <authorList>
            <person name="Gilroy R."/>
        </authorList>
    </citation>
    <scope>NUCLEOTIDE SEQUENCE</scope>
    <source>
        <strain evidence="7">CHK193-4272</strain>
    </source>
</reference>
<comment type="caution">
    <text evidence="7">The sequence shown here is derived from an EMBL/GenBank/DDBJ whole genome shotgun (WGS) entry which is preliminary data.</text>
</comment>
<evidence type="ECO:0000313" key="8">
    <source>
        <dbReference type="Proteomes" id="UP000886808"/>
    </source>
</evidence>
<feature type="transmembrane region" description="Helical" evidence="6">
    <location>
        <begin position="381"/>
        <end position="402"/>
    </location>
</feature>
<evidence type="ECO:0000256" key="6">
    <source>
        <dbReference type="SAM" id="Phobius"/>
    </source>
</evidence>
<dbReference type="InterPro" id="IPR050833">
    <property type="entry name" value="Poly_Biosynth_Transport"/>
</dbReference>
<accession>A0A9D1TI37</accession>
<evidence type="ECO:0000256" key="2">
    <source>
        <dbReference type="ARBA" id="ARBA00022475"/>
    </source>
</evidence>
<feature type="transmembrane region" description="Helical" evidence="6">
    <location>
        <begin position="471"/>
        <end position="494"/>
    </location>
</feature>
<keyword evidence="5 6" id="KW-0472">Membrane</keyword>
<dbReference type="Pfam" id="PF01943">
    <property type="entry name" value="Polysacc_synt"/>
    <property type="match status" value="1"/>
</dbReference>
<dbReference type="AlphaFoldDB" id="A0A9D1TI37"/>
<dbReference type="GO" id="GO:0005886">
    <property type="term" value="C:plasma membrane"/>
    <property type="evidence" value="ECO:0007669"/>
    <property type="project" value="UniProtKB-SubCell"/>
</dbReference>
<comment type="subcellular location">
    <subcellularLocation>
        <location evidence="1">Cell membrane</location>
        <topology evidence="1">Multi-pass membrane protein</topology>
    </subcellularLocation>
</comment>
<feature type="transmembrane region" description="Helical" evidence="6">
    <location>
        <begin position="349"/>
        <end position="369"/>
    </location>
</feature>
<feature type="transmembrane region" description="Helical" evidence="6">
    <location>
        <begin position="226"/>
        <end position="251"/>
    </location>
</feature>
<evidence type="ECO:0000256" key="4">
    <source>
        <dbReference type="ARBA" id="ARBA00022989"/>
    </source>
</evidence>
<keyword evidence="3 6" id="KW-0812">Transmembrane</keyword>
<proteinExistence type="predicted"/>
<feature type="transmembrane region" description="Helical" evidence="6">
    <location>
        <begin position="183"/>
        <end position="206"/>
    </location>
</feature>
<feature type="transmembrane region" description="Helical" evidence="6">
    <location>
        <begin position="122"/>
        <end position="140"/>
    </location>
</feature>